<evidence type="ECO:0000313" key="2">
    <source>
        <dbReference type="Proteomes" id="UP000287651"/>
    </source>
</evidence>
<comment type="caution">
    <text evidence="1">The sequence shown here is derived from an EMBL/GenBank/DDBJ whole genome shotgun (WGS) entry which is preliminary data.</text>
</comment>
<protein>
    <recommendedName>
        <fullName evidence="3">Importin N-terminal domain-containing protein</fullName>
    </recommendedName>
</protein>
<organism evidence="1 2">
    <name type="scientific">Ensete ventricosum</name>
    <name type="common">Abyssinian banana</name>
    <name type="synonym">Musa ensete</name>
    <dbReference type="NCBI Taxonomy" id="4639"/>
    <lineage>
        <taxon>Eukaryota</taxon>
        <taxon>Viridiplantae</taxon>
        <taxon>Streptophyta</taxon>
        <taxon>Embryophyta</taxon>
        <taxon>Tracheophyta</taxon>
        <taxon>Spermatophyta</taxon>
        <taxon>Magnoliopsida</taxon>
        <taxon>Liliopsida</taxon>
        <taxon>Zingiberales</taxon>
        <taxon>Musaceae</taxon>
        <taxon>Ensete</taxon>
    </lineage>
</organism>
<name>A0A427AMU0_ENSVE</name>
<evidence type="ECO:0000313" key="1">
    <source>
        <dbReference type="EMBL" id="RRT77539.1"/>
    </source>
</evidence>
<dbReference type="EMBL" id="AMZH03001905">
    <property type="protein sequence ID" value="RRT77539.1"/>
    <property type="molecule type" value="Genomic_DNA"/>
</dbReference>
<accession>A0A427AMU0</accession>
<gene>
    <name evidence="1" type="ORF">B296_00028437</name>
</gene>
<dbReference type="Proteomes" id="UP000287651">
    <property type="component" value="Unassembled WGS sequence"/>
</dbReference>
<sequence length="108" mass="11422">MDQATDIRQSALALLGDLAKNIAAVKEAASVANNACWAIGELAVQVSVYASERSMGTVHVNFRTSSGAEIVKISSVTLLKENLLLLVVIFLCRMSEMDDSVLVGGVVI</sequence>
<proteinExistence type="predicted"/>
<reference evidence="1 2" key="1">
    <citation type="journal article" date="2014" name="Agronomy (Basel)">
        <title>A Draft Genome Sequence for Ensete ventricosum, the Drought-Tolerant Tree Against Hunger.</title>
        <authorList>
            <person name="Harrison J."/>
            <person name="Moore K.A."/>
            <person name="Paszkiewicz K."/>
            <person name="Jones T."/>
            <person name="Grant M."/>
            <person name="Ambacheew D."/>
            <person name="Muzemil S."/>
            <person name="Studholme D.J."/>
        </authorList>
    </citation>
    <scope>NUCLEOTIDE SEQUENCE [LARGE SCALE GENOMIC DNA]</scope>
</reference>
<dbReference type="AlphaFoldDB" id="A0A427AMU0"/>
<dbReference type="InterPro" id="IPR011989">
    <property type="entry name" value="ARM-like"/>
</dbReference>
<evidence type="ECO:0008006" key="3">
    <source>
        <dbReference type="Google" id="ProtNLM"/>
    </source>
</evidence>
<dbReference type="Gene3D" id="1.25.10.10">
    <property type="entry name" value="Leucine-rich Repeat Variant"/>
    <property type="match status" value="1"/>
</dbReference>